<feature type="modified residue" description="FMN phosphoryl threonine" evidence="10">
    <location>
        <position position="190"/>
    </location>
</feature>
<feature type="transmembrane region" description="Helical" evidence="10">
    <location>
        <begin position="76"/>
        <end position="92"/>
    </location>
</feature>
<evidence type="ECO:0000256" key="10">
    <source>
        <dbReference type="HAMAP-Rule" id="MF_00462"/>
    </source>
</evidence>
<protein>
    <recommendedName>
        <fullName evidence="10">Ion-translocating oxidoreductase complex subunit D</fullName>
        <ecNumber evidence="10">7.-.-.-</ecNumber>
    </recommendedName>
    <alternativeName>
        <fullName evidence="10">Rnf electron transport complex subunit D</fullName>
    </alternativeName>
</protein>
<dbReference type="EC" id="7.-.-.-" evidence="10"/>
<reference evidence="11 12" key="1">
    <citation type="submission" date="2016-12" db="EMBL/GenBank/DDBJ databases">
        <title>Diversity of luminous bacteria.</title>
        <authorList>
            <person name="Yoshizawa S."/>
            <person name="Kogure K."/>
        </authorList>
    </citation>
    <scope>NUCLEOTIDE SEQUENCE [LARGE SCALE GENOMIC DNA]</scope>
    <source>
        <strain evidence="11 12">SA4-48</strain>
    </source>
</reference>
<accession>A0A2S7UVD9</accession>
<dbReference type="GO" id="GO:0005886">
    <property type="term" value="C:plasma membrane"/>
    <property type="evidence" value="ECO:0007669"/>
    <property type="project" value="UniProtKB-SubCell"/>
</dbReference>
<dbReference type="InterPro" id="IPR004338">
    <property type="entry name" value="NqrB/RnfD"/>
</dbReference>
<comment type="subcellular location">
    <subcellularLocation>
        <location evidence="10">Cell inner membrane</location>
        <topology evidence="10">Multi-pass membrane protein</topology>
    </subcellularLocation>
</comment>
<feature type="transmembrane region" description="Helical" evidence="10">
    <location>
        <begin position="41"/>
        <end position="64"/>
    </location>
</feature>
<evidence type="ECO:0000256" key="6">
    <source>
        <dbReference type="ARBA" id="ARBA00022967"/>
    </source>
</evidence>
<proteinExistence type="inferred from homology"/>
<evidence type="ECO:0000256" key="5">
    <source>
        <dbReference type="ARBA" id="ARBA00022692"/>
    </source>
</evidence>
<keyword evidence="4 10" id="KW-0288">FMN</keyword>
<keyword evidence="9 10" id="KW-0472">Membrane</keyword>
<keyword evidence="10" id="KW-1003">Cell membrane</keyword>
<evidence type="ECO:0000313" key="11">
    <source>
        <dbReference type="EMBL" id="PQJ53729.1"/>
    </source>
</evidence>
<gene>
    <name evidence="10" type="primary">rnfD</name>
    <name evidence="11" type="ORF">BTO11_08655</name>
</gene>
<keyword evidence="2 10" id="KW-0597">Phosphoprotein</keyword>
<keyword evidence="3 10" id="KW-0285">Flavoprotein</keyword>
<evidence type="ECO:0000256" key="3">
    <source>
        <dbReference type="ARBA" id="ARBA00022630"/>
    </source>
</evidence>
<dbReference type="Pfam" id="PF03116">
    <property type="entry name" value="NQR2_RnfD_RnfE"/>
    <property type="match status" value="1"/>
</dbReference>
<evidence type="ECO:0000313" key="12">
    <source>
        <dbReference type="Proteomes" id="UP000239007"/>
    </source>
</evidence>
<keyword evidence="10" id="KW-0997">Cell inner membrane</keyword>
<dbReference type="NCBIfam" id="NF002011">
    <property type="entry name" value="PRK00816.1"/>
    <property type="match status" value="1"/>
</dbReference>
<name>A0A2S7UVD9_9GAMM</name>
<dbReference type="PANTHER" id="PTHR30578:SF0">
    <property type="entry name" value="ION-TRANSLOCATING OXIDOREDUCTASE COMPLEX SUBUNIT D"/>
    <property type="match status" value="1"/>
</dbReference>
<dbReference type="OrthoDB" id="9776359at2"/>
<evidence type="ECO:0000256" key="7">
    <source>
        <dbReference type="ARBA" id="ARBA00022982"/>
    </source>
</evidence>
<dbReference type="PANTHER" id="PTHR30578">
    <property type="entry name" value="ELECTRON TRANSPORT COMPLEX PROTEIN RNFD"/>
    <property type="match status" value="1"/>
</dbReference>
<comment type="cofactor">
    <cofactor evidence="10">
        <name>FMN</name>
        <dbReference type="ChEBI" id="CHEBI:58210"/>
    </cofactor>
</comment>
<keyword evidence="6 10" id="KW-1278">Translocase</keyword>
<comment type="caution">
    <text evidence="11">The sequence shown here is derived from an EMBL/GenBank/DDBJ whole genome shotgun (WGS) entry which is preliminary data.</text>
</comment>
<keyword evidence="5 10" id="KW-0812">Transmembrane</keyword>
<evidence type="ECO:0000256" key="9">
    <source>
        <dbReference type="ARBA" id="ARBA00023136"/>
    </source>
</evidence>
<dbReference type="RefSeq" id="WP_105052224.1">
    <property type="nucleotide sequence ID" value="NZ_BMYG01000002.1"/>
</dbReference>
<comment type="function">
    <text evidence="10">Part of a membrane-bound complex that couples electron transfer with translocation of ions across the membrane.</text>
</comment>
<evidence type="ECO:0000256" key="4">
    <source>
        <dbReference type="ARBA" id="ARBA00022643"/>
    </source>
</evidence>
<keyword evidence="7 10" id="KW-0249">Electron transport</keyword>
<dbReference type="GO" id="GO:0022900">
    <property type="term" value="P:electron transport chain"/>
    <property type="evidence" value="ECO:0007669"/>
    <property type="project" value="UniProtKB-UniRule"/>
</dbReference>
<dbReference type="Proteomes" id="UP000239007">
    <property type="component" value="Unassembled WGS sequence"/>
</dbReference>
<feature type="transmembrane region" description="Helical" evidence="10">
    <location>
        <begin position="302"/>
        <end position="320"/>
    </location>
</feature>
<feature type="transmembrane region" description="Helical" evidence="10">
    <location>
        <begin position="270"/>
        <end position="290"/>
    </location>
</feature>
<dbReference type="HAMAP" id="MF_00462">
    <property type="entry name" value="RsxD_RnfD"/>
    <property type="match status" value="1"/>
</dbReference>
<keyword evidence="12" id="KW-1185">Reference proteome</keyword>
<feature type="transmembrane region" description="Helical" evidence="10">
    <location>
        <begin position="326"/>
        <end position="344"/>
    </location>
</feature>
<dbReference type="AlphaFoldDB" id="A0A2S7UVD9"/>
<sequence length="355" mass="38433">MKSISNLFVSSPHGKVGLTTNQVMRMVCYACIPGIAAQTFIFGWGVVVQALLCILIALASEALVLSLREKPVRRTLSDGSAILTGLLIALSIPPLAPWWISVIGVSFAIIIVKQLYGGLGFNLFNPAMAGYVVLLISFPVAMTNWLPVQQVMTYDISFLDCVSSIFTGFTLDGYSVNQLRIAVDGITMATPLDHFKTQIDLGLTASEIIKSPIYGEYGGTGWEWVNLGYLVGGLLLLKQGIIRWHIPLAVIASLFTLSLISYSITPDLSLTPMITLFSGATMFAAFFIATDPISASTTVRGRLIYGAIIGMLIFMIREWGGYPDGVAFAVLLANLTVPLIDYYTRPTVYGHKAKG</sequence>
<keyword evidence="8 10" id="KW-1133">Transmembrane helix</keyword>
<evidence type="ECO:0000256" key="2">
    <source>
        <dbReference type="ARBA" id="ARBA00022553"/>
    </source>
</evidence>
<evidence type="ECO:0000256" key="8">
    <source>
        <dbReference type="ARBA" id="ARBA00022989"/>
    </source>
</evidence>
<dbReference type="InterPro" id="IPR011303">
    <property type="entry name" value="RnfD_bac"/>
</dbReference>
<comment type="subunit">
    <text evidence="10">The complex is composed of six subunits: RnfA, RnfB, RnfC, RnfD, RnfE and RnfG.</text>
</comment>
<dbReference type="GO" id="GO:0055085">
    <property type="term" value="P:transmembrane transport"/>
    <property type="evidence" value="ECO:0007669"/>
    <property type="project" value="InterPro"/>
</dbReference>
<keyword evidence="1 10" id="KW-0813">Transport</keyword>
<evidence type="ECO:0000256" key="1">
    <source>
        <dbReference type="ARBA" id="ARBA00022448"/>
    </source>
</evidence>
<feature type="transmembrane region" description="Helical" evidence="10">
    <location>
        <begin position="128"/>
        <end position="146"/>
    </location>
</feature>
<dbReference type="EMBL" id="MSCH01000003">
    <property type="protein sequence ID" value="PQJ53729.1"/>
    <property type="molecule type" value="Genomic_DNA"/>
</dbReference>
<comment type="similarity">
    <text evidence="10">Belongs to the NqrB/RnfD family.</text>
</comment>
<feature type="transmembrane region" description="Helical" evidence="10">
    <location>
        <begin position="244"/>
        <end position="264"/>
    </location>
</feature>
<dbReference type="NCBIfam" id="TIGR01946">
    <property type="entry name" value="rnfD"/>
    <property type="match status" value="1"/>
</dbReference>
<organism evidence="11 12">
    <name type="scientific">Psychrosphaera saromensis</name>
    <dbReference type="NCBI Taxonomy" id="716813"/>
    <lineage>
        <taxon>Bacteria</taxon>
        <taxon>Pseudomonadati</taxon>
        <taxon>Pseudomonadota</taxon>
        <taxon>Gammaproteobacteria</taxon>
        <taxon>Alteromonadales</taxon>
        <taxon>Pseudoalteromonadaceae</taxon>
        <taxon>Psychrosphaera</taxon>
    </lineage>
</organism>